<dbReference type="Proteomes" id="UP000462055">
    <property type="component" value="Unassembled WGS sequence"/>
</dbReference>
<proteinExistence type="predicted"/>
<sequence>MSTRFLGLISTTAVAALAVTGYAAQTHVRLSAAHEPVLAPRKTAGPPAPSASPKVKKDTAKDGKNLDACLDADCEVEVESGQRIPLDPKYGVNGIDVRTDGPRVVFTANGRNSKMVTSMDATIAGSGSSSTVNGLTFRPRMTKDGRIIVQVTHD</sequence>
<reference evidence="3" key="1">
    <citation type="submission" date="2019-12" db="EMBL/GenBank/DDBJ databases">
        <title>Actinomadura physcomitrii sp. nov., a novel actinomycete isolated from moss [Physcomitrium sphaericum (Ludw) Fuernr].</title>
        <authorList>
            <person name="Zhuang X."/>
        </authorList>
    </citation>
    <scope>NUCLEOTIDE SEQUENCE [LARGE SCALE GENOMIC DNA]</scope>
    <source>
        <strain evidence="3">LD22</strain>
    </source>
</reference>
<comment type="caution">
    <text evidence="3">The sequence shown here is derived from an EMBL/GenBank/DDBJ whole genome shotgun (WGS) entry which is preliminary data.</text>
</comment>
<evidence type="ECO:0000313" key="4">
    <source>
        <dbReference type="Proteomes" id="UP000462055"/>
    </source>
</evidence>
<dbReference type="RefSeq" id="WP_151597930.1">
    <property type="nucleotide sequence ID" value="NZ_WBMS02000038.1"/>
</dbReference>
<feature type="region of interest" description="Disordered" evidence="1">
    <location>
        <begin position="38"/>
        <end position="62"/>
    </location>
</feature>
<feature type="signal peptide" evidence="2">
    <location>
        <begin position="1"/>
        <end position="23"/>
    </location>
</feature>
<keyword evidence="2" id="KW-0732">Signal</keyword>
<gene>
    <name evidence="3" type="ORF">F8568_034925</name>
</gene>
<keyword evidence="4" id="KW-1185">Reference proteome</keyword>
<evidence type="ECO:0000313" key="3">
    <source>
        <dbReference type="EMBL" id="MWA05470.1"/>
    </source>
</evidence>
<dbReference type="EMBL" id="WBMS02000038">
    <property type="protein sequence ID" value="MWA05470.1"/>
    <property type="molecule type" value="Genomic_DNA"/>
</dbReference>
<name>A0A6I4MKP6_9ACTN</name>
<evidence type="ECO:0000256" key="2">
    <source>
        <dbReference type="SAM" id="SignalP"/>
    </source>
</evidence>
<evidence type="ECO:0000256" key="1">
    <source>
        <dbReference type="SAM" id="MobiDB-lite"/>
    </source>
</evidence>
<feature type="chain" id="PRO_5039203158" evidence="2">
    <location>
        <begin position="24"/>
        <end position="154"/>
    </location>
</feature>
<dbReference type="AlphaFoldDB" id="A0A6I4MKP6"/>
<protein>
    <submittedName>
        <fullName evidence="3">Uncharacterized protein</fullName>
    </submittedName>
</protein>
<organism evidence="3 4">
    <name type="scientific">Actinomadura physcomitrii</name>
    <dbReference type="NCBI Taxonomy" id="2650748"/>
    <lineage>
        <taxon>Bacteria</taxon>
        <taxon>Bacillati</taxon>
        <taxon>Actinomycetota</taxon>
        <taxon>Actinomycetes</taxon>
        <taxon>Streptosporangiales</taxon>
        <taxon>Thermomonosporaceae</taxon>
        <taxon>Actinomadura</taxon>
    </lineage>
</organism>
<accession>A0A6I4MKP6</accession>